<proteinExistence type="predicted"/>
<sequence length="108" mass="11044">MSSTTVTRGNSHETFYIQPTLAPVSVAANTTAAQTFSVPGLQTTDLVTVIGLNGSQIAGIVVCEAYCLTANVLTIQFGNLTGAGVIPTTGVYSLQITRLEGPAPTTAV</sequence>
<accession>A0A6J5KNL5</accession>
<reference evidence="1" key="1">
    <citation type="submission" date="2020-04" db="EMBL/GenBank/DDBJ databases">
        <authorList>
            <person name="Chiriac C."/>
            <person name="Salcher M."/>
            <person name="Ghai R."/>
            <person name="Kavagutti S V."/>
        </authorList>
    </citation>
    <scope>NUCLEOTIDE SEQUENCE</scope>
</reference>
<evidence type="ECO:0000313" key="1">
    <source>
        <dbReference type="EMBL" id="CAB4123421.1"/>
    </source>
</evidence>
<gene>
    <name evidence="1" type="ORF">UFOVP43_2</name>
</gene>
<dbReference type="EMBL" id="LR796171">
    <property type="protein sequence ID" value="CAB4123421.1"/>
    <property type="molecule type" value="Genomic_DNA"/>
</dbReference>
<organism evidence="1">
    <name type="scientific">uncultured Caudovirales phage</name>
    <dbReference type="NCBI Taxonomy" id="2100421"/>
    <lineage>
        <taxon>Viruses</taxon>
        <taxon>Duplodnaviria</taxon>
        <taxon>Heunggongvirae</taxon>
        <taxon>Uroviricota</taxon>
        <taxon>Caudoviricetes</taxon>
        <taxon>Peduoviridae</taxon>
        <taxon>Maltschvirus</taxon>
        <taxon>Maltschvirus maltsch</taxon>
    </lineage>
</organism>
<name>A0A6J5KNL5_9CAUD</name>
<protein>
    <submittedName>
        <fullName evidence="1">Uncharacterized protein</fullName>
    </submittedName>
</protein>